<dbReference type="Proteomes" id="UP001073227">
    <property type="component" value="Unassembled WGS sequence"/>
</dbReference>
<dbReference type="Pfam" id="PF00557">
    <property type="entry name" value="Peptidase_M24"/>
    <property type="match status" value="1"/>
</dbReference>
<dbReference type="PANTHER" id="PTHR46112">
    <property type="entry name" value="AMINOPEPTIDASE"/>
    <property type="match status" value="1"/>
</dbReference>
<dbReference type="InterPro" id="IPR050659">
    <property type="entry name" value="Peptidase_M24B"/>
</dbReference>
<feature type="domain" description="Peptidase M24" evidence="1">
    <location>
        <begin position="160"/>
        <end position="367"/>
    </location>
</feature>
<evidence type="ECO:0000313" key="3">
    <source>
        <dbReference type="EMBL" id="MCY0148011.1"/>
    </source>
</evidence>
<evidence type="ECO:0000259" key="1">
    <source>
        <dbReference type="Pfam" id="PF00557"/>
    </source>
</evidence>
<gene>
    <name evidence="3" type="ORF">OEG84_09880</name>
</gene>
<dbReference type="InterPro" id="IPR000994">
    <property type="entry name" value="Pept_M24"/>
</dbReference>
<comment type="caution">
    <text evidence="3">The sequence shown here is derived from an EMBL/GenBank/DDBJ whole genome shotgun (WGS) entry which is preliminary data.</text>
</comment>
<proteinExistence type="predicted"/>
<dbReference type="InterPro" id="IPR000587">
    <property type="entry name" value="Creatinase_N"/>
</dbReference>
<organism evidence="3 4">
    <name type="scientific">Hoeflea algicola</name>
    <dbReference type="NCBI Taxonomy" id="2983763"/>
    <lineage>
        <taxon>Bacteria</taxon>
        <taxon>Pseudomonadati</taxon>
        <taxon>Pseudomonadota</taxon>
        <taxon>Alphaproteobacteria</taxon>
        <taxon>Hyphomicrobiales</taxon>
        <taxon>Rhizobiaceae</taxon>
        <taxon>Hoeflea</taxon>
    </lineage>
</organism>
<dbReference type="RefSeq" id="WP_267653602.1">
    <property type="nucleotide sequence ID" value="NZ_JAOVZR010000001.1"/>
</dbReference>
<reference evidence="3" key="1">
    <citation type="submission" date="2022-10" db="EMBL/GenBank/DDBJ databases">
        <title>Hoeflea sp. G2-23, isolated from marine algae.</title>
        <authorList>
            <person name="Kristyanto S."/>
            <person name="Kim J.M."/>
            <person name="Jeon C.O."/>
        </authorList>
    </citation>
    <scope>NUCLEOTIDE SEQUENCE</scope>
    <source>
        <strain evidence="3">G2-23</strain>
    </source>
</reference>
<dbReference type="SUPFAM" id="SSF53092">
    <property type="entry name" value="Creatinase/prolidase N-terminal domain"/>
    <property type="match status" value="1"/>
</dbReference>
<feature type="domain" description="Creatinase N-terminal" evidence="2">
    <location>
        <begin position="13"/>
        <end position="152"/>
    </location>
</feature>
<name>A0ABT3Z9S9_9HYPH</name>
<sequence>MALHFEQDEYAGRLDKLTASMKAEKLDAMLLFSQESMYWLTGYDTFGFCFFQCLVVKADGTMTLLTRSADLRQARHTSNIERIVVWTDRTNADPALDLKNLLSDLDLLGERIGVEYDTHGLTGANCRKLDNQLQSFAELVDASYLVSRLRLIKSPAEIAYVRRAAELADAALDAALPLIKPGADEADILAAMQAAVFAGGGDYPANEFIIGSGEDALLCRYKAGRRKLDASDQLTLEWAGVYAHYHAAMMRTVIIGEPTPRHVELYEACREALDSIAAILKPGTSFGDIFDAHAEVMDNRGLTRHRLNACGYSVGARFTPSWMEHQMFHAGNPLQIAPNMTLFVHMIIMDSEAGAAMTLGQTFLTTEAEPESLSAKPLGLIIAPQ</sequence>
<dbReference type="InterPro" id="IPR036005">
    <property type="entry name" value="Creatinase/aminopeptidase-like"/>
</dbReference>
<dbReference type="CDD" id="cd01066">
    <property type="entry name" value="APP_MetAP"/>
    <property type="match status" value="1"/>
</dbReference>
<dbReference type="SUPFAM" id="SSF55920">
    <property type="entry name" value="Creatinase/aminopeptidase"/>
    <property type="match status" value="1"/>
</dbReference>
<protein>
    <submittedName>
        <fullName evidence="3">Xaa-Pro peptidase family protein</fullName>
    </submittedName>
</protein>
<dbReference type="InterPro" id="IPR029149">
    <property type="entry name" value="Creatin/AminoP/Spt16_N"/>
</dbReference>
<evidence type="ECO:0000313" key="4">
    <source>
        <dbReference type="Proteomes" id="UP001073227"/>
    </source>
</evidence>
<dbReference type="Pfam" id="PF01321">
    <property type="entry name" value="Creatinase_N"/>
    <property type="match status" value="1"/>
</dbReference>
<keyword evidence="4" id="KW-1185">Reference proteome</keyword>
<evidence type="ECO:0000259" key="2">
    <source>
        <dbReference type="Pfam" id="PF01321"/>
    </source>
</evidence>
<dbReference type="Gene3D" id="3.40.350.10">
    <property type="entry name" value="Creatinase/prolidase N-terminal domain"/>
    <property type="match status" value="1"/>
</dbReference>
<dbReference type="PANTHER" id="PTHR46112:SF2">
    <property type="entry name" value="XAA-PRO AMINOPEPTIDASE P-RELATED"/>
    <property type="match status" value="1"/>
</dbReference>
<accession>A0ABT3Z9S9</accession>
<dbReference type="EMBL" id="JAOVZR010000001">
    <property type="protein sequence ID" value="MCY0148011.1"/>
    <property type="molecule type" value="Genomic_DNA"/>
</dbReference>
<dbReference type="Gene3D" id="3.90.230.10">
    <property type="entry name" value="Creatinase/methionine aminopeptidase superfamily"/>
    <property type="match status" value="1"/>
</dbReference>